<reference evidence="2 3" key="1">
    <citation type="submission" date="2018-02" db="EMBL/GenBank/DDBJ databases">
        <title>Complete genome sequencing of Faecalibacterium prausnitzii strains isolated from the human gut.</title>
        <authorList>
            <person name="Fitzgerald B.C."/>
            <person name="Shkoporov A.N."/>
            <person name="Ross P.R."/>
            <person name="Hill C."/>
        </authorList>
    </citation>
    <scope>NUCLEOTIDE SEQUENCE [LARGE SCALE GENOMIC DNA]</scope>
    <source>
        <strain evidence="2 3">APC924/119</strain>
    </source>
</reference>
<dbReference type="InterPro" id="IPR003115">
    <property type="entry name" value="ParB_N"/>
</dbReference>
<gene>
    <name evidence="2" type="ORF">C4N21_12680</name>
</gene>
<dbReference type="InterPro" id="IPR036086">
    <property type="entry name" value="ParB/Sulfiredoxin_sf"/>
</dbReference>
<evidence type="ECO:0000259" key="1">
    <source>
        <dbReference type="Pfam" id="PF02195"/>
    </source>
</evidence>
<evidence type="ECO:0000313" key="2">
    <source>
        <dbReference type="EMBL" id="RAW63773.1"/>
    </source>
</evidence>
<dbReference type="Pfam" id="PF02195">
    <property type="entry name" value="ParB_N"/>
    <property type="match status" value="1"/>
</dbReference>
<dbReference type="EMBL" id="PRLF01000024">
    <property type="protein sequence ID" value="RAW63773.1"/>
    <property type="molecule type" value="Genomic_DNA"/>
</dbReference>
<dbReference type="SUPFAM" id="SSF110849">
    <property type="entry name" value="ParB/Sulfiredoxin"/>
    <property type="match status" value="1"/>
</dbReference>
<name>A0A329UQ77_9FIRM</name>
<dbReference type="AlphaFoldDB" id="A0A329UQ77"/>
<comment type="caution">
    <text evidence="2">The sequence shown here is derived from an EMBL/GenBank/DDBJ whole genome shotgun (WGS) entry which is preliminary data.</text>
</comment>
<dbReference type="GO" id="GO:0007059">
    <property type="term" value="P:chromosome segregation"/>
    <property type="evidence" value="ECO:0007669"/>
    <property type="project" value="TreeGrafter"/>
</dbReference>
<dbReference type="RefSeq" id="WP_112121989.1">
    <property type="nucleotide sequence ID" value="NZ_PRLF01000024.1"/>
</dbReference>
<accession>A0A329UQ77</accession>
<proteinExistence type="predicted"/>
<protein>
    <recommendedName>
        <fullName evidence="1">ParB-like N-terminal domain-containing protein</fullName>
    </recommendedName>
</protein>
<feature type="domain" description="ParB-like N-terminal" evidence="1">
    <location>
        <begin position="3"/>
        <end position="46"/>
    </location>
</feature>
<dbReference type="Gene3D" id="3.90.1530.30">
    <property type="match status" value="1"/>
</dbReference>
<dbReference type="Proteomes" id="UP000250550">
    <property type="component" value="Unassembled WGS sequence"/>
</dbReference>
<organism evidence="2 3">
    <name type="scientific">Faecalibacterium prausnitzii</name>
    <dbReference type="NCBI Taxonomy" id="853"/>
    <lineage>
        <taxon>Bacteria</taxon>
        <taxon>Bacillati</taxon>
        <taxon>Bacillota</taxon>
        <taxon>Clostridia</taxon>
        <taxon>Eubacteriales</taxon>
        <taxon>Oscillospiraceae</taxon>
        <taxon>Faecalibacterium</taxon>
    </lineage>
</organism>
<dbReference type="GO" id="GO:0005694">
    <property type="term" value="C:chromosome"/>
    <property type="evidence" value="ECO:0007669"/>
    <property type="project" value="TreeGrafter"/>
</dbReference>
<evidence type="ECO:0000313" key="3">
    <source>
        <dbReference type="Proteomes" id="UP000250550"/>
    </source>
</evidence>
<dbReference type="PANTHER" id="PTHR33375:SF1">
    <property type="entry name" value="CHROMOSOME-PARTITIONING PROTEIN PARB-RELATED"/>
    <property type="match status" value="1"/>
</dbReference>
<sequence length="115" mass="12479">MAEITNIACRRLHPHPDNPRKELGDLTELAASIKENGIFQNLTVIPGHYLNSREYIAKCVDEGGDAAAAAAAWTPKAVWSSEDYTIIIGHRRAAAAQILKTPKSRCPASAATRSR</sequence>
<dbReference type="InterPro" id="IPR050336">
    <property type="entry name" value="Chromosome_partition/occlusion"/>
</dbReference>
<dbReference type="GO" id="GO:0045881">
    <property type="term" value="P:positive regulation of sporulation resulting in formation of a cellular spore"/>
    <property type="evidence" value="ECO:0007669"/>
    <property type="project" value="TreeGrafter"/>
</dbReference>
<dbReference type="PANTHER" id="PTHR33375">
    <property type="entry name" value="CHROMOSOME-PARTITIONING PROTEIN PARB-RELATED"/>
    <property type="match status" value="1"/>
</dbReference>